<proteinExistence type="predicted"/>
<sequence length="265" mass="28489">MKFSWAAAAAAAGVLLSALTPGILAAPIPVAPGVPSTSTARTLLNGLTVDEPGSGDGYQRSKFPTWVTIEGNCNTRYVCSMIILTSISGTPLFARDCQLRAESGSDAELCASVFAKLLSTSDAAMRSRSSEFVIKRDGSDVKTNSACVAQSGTWVSPYDGDEFDEASELDIDHLVPLKNAWISGAADWTTADRKSFANDITRPQLWAVSAHANRAKGDKSPDHWKPDLQDFWCTYSKSWIQVKSFYNLTVTEDESGALASMLDTC</sequence>
<evidence type="ECO:0000313" key="3">
    <source>
        <dbReference type="EMBL" id="KZZ94991.1"/>
    </source>
</evidence>
<dbReference type="PANTHER" id="PTHR24094">
    <property type="entry name" value="SECRETED PROTEIN"/>
    <property type="match status" value="1"/>
</dbReference>
<dbReference type="EMBL" id="AZGY01000010">
    <property type="protein sequence ID" value="KZZ94991.1"/>
    <property type="molecule type" value="Genomic_DNA"/>
</dbReference>
<dbReference type="Pfam" id="PF07510">
    <property type="entry name" value="GmrSD_C"/>
    <property type="match status" value="1"/>
</dbReference>
<feature type="chain" id="PRO_5007895645" evidence="1">
    <location>
        <begin position="26"/>
        <end position="265"/>
    </location>
</feature>
<evidence type="ECO:0000313" key="4">
    <source>
        <dbReference type="Proteomes" id="UP000078544"/>
    </source>
</evidence>
<dbReference type="PANTHER" id="PTHR24094:SF15">
    <property type="entry name" value="AMP-DEPENDENT SYNTHETASE_LIGASE DOMAIN-CONTAINING PROTEIN-RELATED"/>
    <property type="match status" value="1"/>
</dbReference>
<dbReference type="STRING" id="1081109.A0A168B9H1"/>
<gene>
    <name evidence="3" type="ORF">AAL_05102</name>
</gene>
<evidence type="ECO:0000259" key="2">
    <source>
        <dbReference type="Pfam" id="PF07510"/>
    </source>
</evidence>
<evidence type="ECO:0000256" key="1">
    <source>
        <dbReference type="SAM" id="SignalP"/>
    </source>
</evidence>
<organism evidence="3 4">
    <name type="scientific">Moelleriella libera RCEF 2490</name>
    <dbReference type="NCBI Taxonomy" id="1081109"/>
    <lineage>
        <taxon>Eukaryota</taxon>
        <taxon>Fungi</taxon>
        <taxon>Dikarya</taxon>
        <taxon>Ascomycota</taxon>
        <taxon>Pezizomycotina</taxon>
        <taxon>Sordariomycetes</taxon>
        <taxon>Hypocreomycetidae</taxon>
        <taxon>Hypocreales</taxon>
        <taxon>Clavicipitaceae</taxon>
        <taxon>Moelleriella</taxon>
    </lineage>
</organism>
<accession>A0A168B9H1</accession>
<dbReference type="Proteomes" id="UP000078544">
    <property type="component" value="Unassembled WGS sequence"/>
</dbReference>
<keyword evidence="1" id="KW-0732">Signal</keyword>
<feature type="signal peptide" evidence="1">
    <location>
        <begin position="1"/>
        <end position="25"/>
    </location>
</feature>
<dbReference type="InterPro" id="IPR011089">
    <property type="entry name" value="GmrSD_C"/>
</dbReference>
<name>A0A168B9H1_9HYPO</name>
<reference evidence="3 4" key="1">
    <citation type="journal article" date="2016" name="Genome Biol. Evol.">
        <title>Divergent and convergent evolution of fungal pathogenicity.</title>
        <authorList>
            <person name="Shang Y."/>
            <person name="Xiao G."/>
            <person name="Zheng P."/>
            <person name="Cen K."/>
            <person name="Zhan S."/>
            <person name="Wang C."/>
        </authorList>
    </citation>
    <scope>NUCLEOTIDE SEQUENCE [LARGE SCALE GENOMIC DNA]</scope>
    <source>
        <strain evidence="3 4">RCEF 2490</strain>
    </source>
</reference>
<feature type="domain" description="GmrSD restriction endonucleases C-terminal" evidence="2">
    <location>
        <begin position="148"/>
        <end position="260"/>
    </location>
</feature>
<protein>
    <submittedName>
        <fullName evidence="3">Secreted protein</fullName>
    </submittedName>
</protein>
<keyword evidence="4" id="KW-1185">Reference proteome</keyword>
<comment type="caution">
    <text evidence="3">The sequence shown here is derived from an EMBL/GenBank/DDBJ whole genome shotgun (WGS) entry which is preliminary data.</text>
</comment>
<dbReference type="OrthoDB" id="3162605at2759"/>
<dbReference type="AlphaFoldDB" id="A0A168B9H1"/>